<proteinExistence type="predicted"/>
<organism evidence="1 2">
    <name type="scientific">Zostera marina</name>
    <name type="common">Eelgrass</name>
    <dbReference type="NCBI Taxonomy" id="29655"/>
    <lineage>
        <taxon>Eukaryota</taxon>
        <taxon>Viridiplantae</taxon>
        <taxon>Streptophyta</taxon>
        <taxon>Embryophyta</taxon>
        <taxon>Tracheophyta</taxon>
        <taxon>Spermatophyta</taxon>
        <taxon>Magnoliopsida</taxon>
        <taxon>Liliopsida</taxon>
        <taxon>Zosteraceae</taxon>
        <taxon>Zostera</taxon>
    </lineage>
</organism>
<evidence type="ECO:0008006" key="3">
    <source>
        <dbReference type="Google" id="ProtNLM"/>
    </source>
</evidence>
<dbReference type="InterPro" id="IPR034574">
    <property type="entry name" value="SDH6"/>
</dbReference>
<dbReference type="GO" id="GO:0045273">
    <property type="term" value="C:respiratory chain complex II (succinate dehydrogenase)"/>
    <property type="evidence" value="ECO:0000318"/>
    <property type="project" value="GO_Central"/>
</dbReference>
<gene>
    <name evidence="1" type="ORF">ZOSMA_161G00150</name>
</gene>
<dbReference type="EMBL" id="LFYR01000624">
    <property type="protein sequence ID" value="KMZ72566.1"/>
    <property type="molecule type" value="Genomic_DNA"/>
</dbReference>
<reference evidence="2" key="1">
    <citation type="journal article" date="2016" name="Nature">
        <title>The genome of the seagrass Zostera marina reveals angiosperm adaptation to the sea.</title>
        <authorList>
            <person name="Olsen J.L."/>
            <person name="Rouze P."/>
            <person name="Verhelst B."/>
            <person name="Lin Y.-C."/>
            <person name="Bayer T."/>
            <person name="Collen J."/>
            <person name="Dattolo E."/>
            <person name="De Paoli E."/>
            <person name="Dittami S."/>
            <person name="Maumus F."/>
            <person name="Michel G."/>
            <person name="Kersting A."/>
            <person name="Lauritano C."/>
            <person name="Lohaus R."/>
            <person name="Toepel M."/>
            <person name="Tonon T."/>
            <person name="Vanneste K."/>
            <person name="Amirebrahimi M."/>
            <person name="Brakel J."/>
            <person name="Bostroem C."/>
            <person name="Chovatia M."/>
            <person name="Grimwood J."/>
            <person name="Jenkins J.W."/>
            <person name="Jueterbock A."/>
            <person name="Mraz A."/>
            <person name="Stam W.T."/>
            <person name="Tice H."/>
            <person name="Bornberg-Bauer E."/>
            <person name="Green P.J."/>
            <person name="Pearson G.A."/>
            <person name="Procaccini G."/>
            <person name="Duarte C.M."/>
            <person name="Schmutz J."/>
            <person name="Reusch T.B.H."/>
            <person name="Van de Peer Y."/>
        </authorList>
    </citation>
    <scope>NUCLEOTIDE SEQUENCE [LARGE SCALE GENOMIC DNA]</scope>
    <source>
        <strain evidence="2">cv. Finnish</strain>
    </source>
</reference>
<dbReference type="PANTHER" id="PTHR36708">
    <property type="entry name" value="SUCCINATE DEHYDROGENASE SUBUNIT 6, MITOCHONDRIAL"/>
    <property type="match status" value="1"/>
</dbReference>
<dbReference type="OrthoDB" id="2012862at2759"/>
<dbReference type="OMA" id="FMEWWEK"/>
<dbReference type="Proteomes" id="UP000036987">
    <property type="component" value="Unassembled WGS sequence"/>
</dbReference>
<evidence type="ECO:0000313" key="1">
    <source>
        <dbReference type="EMBL" id="KMZ72566.1"/>
    </source>
</evidence>
<protein>
    <recommendedName>
        <fullName evidence="3">Succinate dehydrogenase subunit 6, mitochondrial</fullName>
    </recommendedName>
</protein>
<comment type="caution">
    <text evidence="1">The sequence shown here is derived from an EMBL/GenBank/DDBJ whole genome shotgun (WGS) entry which is preliminary data.</text>
</comment>
<dbReference type="STRING" id="29655.A0A0K9PUB0"/>
<name>A0A0K9PUB0_ZOSMR</name>
<dbReference type="PANTHER" id="PTHR36708:SF1">
    <property type="entry name" value="SUCCINATE DEHYDROGENASE SUBUNIT 6, MITOCHONDRIAL"/>
    <property type="match status" value="1"/>
</dbReference>
<keyword evidence="2" id="KW-1185">Reference proteome</keyword>
<accession>A0A0K9PUB0</accession>
<sequence length="139" mass="15561">MAGFLDRMKDNWKSNIDYYKKVYGREKPLPSWTDADVEEFVKSDPMYGPQMKAIKDGKKIIAAGGIIGATHLAAISWKYSKTPHGTIISGLLGGLCGVTFGKEVATHWYQLYKYKPGEAQLRFLYWWEDKTAGSSGTSV</sequence>
<evidence type="ECO:0000313" key="2">
    <source>
        <dbReference type="Proteomes" id="UP000036987"/>
    </source>
</evidence>
<dbReference type="AlphaFoldDB" id="A0A0K9PUB0"/>